<name>A0AA38TU15_9ASTR</name>
<dbReference type="Proteomes" id="UP001172457">
    <property type="component" value="Chromosome 2"/>
</dbReference>
<evidence type="ECO:0000313" key="3">
    <source>
        <dbReference type="Proteomes" id="UP001172457"/>
    </source>
</evidence>
<keyword evidence="3" id="KW-1185">Reference proteome</keyword>
<sequence length="139" mass="15180">MAGISTTKATFPMSLDKPVTVAVARPARKEREEEDEEEEEVLVIEGIELKRDEFVKFDVFVNDEDDEMAASGGVAANTEFAGSFVNVPHKQRHDGGDGGGKVIKTRLRLGISELLEGLGVDDDDEHVLVKLVPKCSCHN</sequence>
<accession>A0AA38TU15</accession>
<organism evidence="2 3">
    <name type="scientific">Centaurea solstitialis</name>
    <name type="common">yellow star-thistle</name>
    <dbReference type="NCBI Taxonomy" id="347529"/>
    <lineage>
        <taxon>Eukaryota</taxon>
        <taxon>Viridiplantae</taxon>
        <taxon>Streptophyta</taxon>
        <taxon>Embryophyta</taxon>
        <taxon>Tracheophyta</taxon>
        <taxon>Spermatophyta</taxon>
        <taxon>Magnoliopsida</taxon>
        <taxon>eudicotyledons</taxon>
        <taxon>Gunneridae</taxon>
        <taxon>Pentapetalae</taxon>
        <taxon>asterids</taxon>
        <taxon>campanulids</taxon>
        <taxon>Asterales</taxon>
        <taxon>Asteraceae</taxon>
        <taxon>Carduoideae</taxon>
        <taxon>Cardueae</taxon>
        <taxon>Centaureinae</taxon>
        <taxon>Centaurea</taxon>
    </lineage>
</organism>
<reference evidence="2" key="1">
    <citation type="submission" date="2023-03" db="EMBL/GenBank/DDBJ databases">
        <title>Chromosome-scale reference genome and RAD-based genetic map of yellow starthistle (Centaurea solstitialis) reveal putative structural variation and QTLs associated with invader traits.</title>
        <authorList>
            <person name="Reatini B."/>
            <person name="Cang F.A."/>
            <person name="Jiang Q."/>
            <person name="Mckibben M.T.W."/>
            <person name="Barker M.S."/>
            <person name="Rieseberg L.H."/>
            <person name="Dlugosch K.M."/>
        </authorList>
    </citation>
    <scope>NUCLEOTIDE SEQUENCE</scope>
    <source>
        <strain evidence="2">CAN-66</strain>
        <tissue evidence="2">Leaf</tissue>
    </source>
</reference>
<dbReference type="PANTHER" id="PTHR36608">
    <property type="entry name" value="POLYPHENOL OXIDASE C, CHLOROPLASTIC-LIKE"/>
    <property type="match status" value="1"/>
</dbReference>
<dbReference type="PANTHER" id="PTHR36608:SF1">
    <property type="entry name" value="POLYPHENOL OXIDASE C, CHLOROPLASTIC-LIKE"/>
    <property type="match status" value="1"/>
</dbReference>
<dbReference type="InterPro" id="IPR022740">
    <property type="entry name" value="Polyphenol_oxidase_C"/>
</dbReference>
<dbReference type="GO" id="GO:0004097">
    <property type="term" value="F:catechol oxidase activity"/>
    <property type="evidence" value="ECO:0007669"/>
    <property type="project" value="InterPro"/>
</dbReference>
<dbReference type="AlphaFoldDB" id="A0AA38TU15"/>
<proteinExistence type="predicted"/>
<evidence type="ECO:0000313" key="2">
    <source>
        <dbReference type="EMBL" id="KAJ9563133.1"/>
    </source>
</evidence>
<gene>
    <name evidence="2" type="ORF">OSB04_008293</name>
</gene>
<protein>
    <recommendedName>
        <fullName evidence="1">Polyphenol oxidase C-terminal domain-containing protein</fullName>
    </recommendedName>
</protein>
<dbReference type="Pfam" id="PF12143">
    <property type="entry name" value="PPO1_KFDV"/>
    <property type="match status" value="1"/>
</dbReference>
<comment type="caution">
    <text evidence="2">The sequence shown here is derived from an EMBL/GenBank/DDBJ whole genome shotgun (WGS) entry which is preliminary data.</text>
</comment>
<evidence type="ECO:0000259" key="1">
    <source>
        <dbReference type="Pfam" id="PF12143"/>
    </source>
</evidence>
<feature type="domain" description="Polyphenol oxidase C-terminal" evidence="1">
    <location>
        <begin position="11"/>
        <end position="137"/>
    </location>
</feature>
<dbReference type="EMBL" id="JARYMX010000002">
    <property type="protein sequence ID" value="KAJ9563133.1"/>
    <property type="molecule type" value="Genomic_DNA"/>
</dbReference>